<sequence length="77" mass="8552">MAAWLSRFYPSCRAEATQPGQGFSVVTLGTQSTQRSHRDSQRKRLLRSVPSMTPPCALCPLLKTEKPCQPGRSVCCR</sequence>
<dbReference type="Proteomes" id="UP000215027">
    <property type="component" value="Chromosome I"/>
</dbReference>
<dbReference type="KEGG" id="pbf:CFX0092_A1245"/>
<keyword evidence="2" id="KW-1185">Reference proteome</keyword>
<dbReference type="EMBL" id="LN890655">
    <property type="protein sequence ID" value="CUS03123.2"/>
    <property type="molecule type" value="Genomic_DNA"/>
</dbReference>
<accession>A0A170PFC9</accession>
<dbReference type="AlphaFoldDB" id="A0A170PFC9"/>
<protein>
    <submittedName>
        <fullName evidence="1">Uncharacterized protein</fullName>
    </submittedName>
</protein>
<gene>
    <name evidence="1" type="ORF">CFX0092_A1245</name>
</gene>
<evidence type="ECO:0000313" key="2">
    <source>
        <dbReference type="Proteomes" id="UP000215027"/>
    </source>
</evidence>
<organism evidence="1 2">
    <name type="scientific">Candidatus Promineifilum breve</name>
    <dbReference type="NCBI Taxonomy" id="1806508"/>
    <lineage>
        <taxon>Bacteria</taxon>
        <taxon>Bacillati</taxon>
        <taxon>Chloroflexota</taxon>
        <taxon>Ardenticatenia</taxon>
        <taxon>Candidatus Promineifilales</taxon>
        <taxon>Candidatus Promineifilaceae</taxon>
        <taxon>Candidatus Promineifilum</taxon>
    </lineage>
</organism>
<evidence type="ECO:0000313" key="1">
    <source>
        <dbReference type="EMBL" id="CUS03123.2"/>
    </source>
</evidence>
<reference evidence="1" key="1">
    <citation type="submission" date="2016-01" db="EMBL/GenBank/DDBJ databases">
        <authorList>
            <person name="Mcilroy J.S."/>
            <person name="Karst M S."/>
            <person name="Albertsen M."/>
        </authorList>
    </citation>
    <scope>NUCLEOTIDE SEQUENCE</scope>
    <source>
        <strain evidence="1">Cfx-K</strain>
    </source>
</reference>
<name>A0A170PFC9_9CHLR</name>
<proteinExistence type="predicted"/>